<evidence type="ECO:0000256" key="5">
    <source>
        <dbReference type="ARBA" id="ARBA00023242"/>
    </source>
</evidence>
<evidence type="ECO:0000256" key="7">
    <source>
        <dbReference type="SAM" id="MobiDB-lite"/>
    </source>
</evidence>
<feature type="compositionally biased region" description="Pro residues" evidence="7">
    <location>
        <begin position="584"/>
        <end position="596"/>
    </location>
</feature>
<dbReference type="InterPro" id="IPR016177">
    <property type="entry name" value="DNA-bd_dom_sf"/>
</dbReference>
<feature type="compositionally biased region" description="Acidic residues" evidence="7">
    <location>
        <begin position="490"/>
        <end position="500"/>
    </location>
</feature>
<proteinExistence type="predicted"/>
<name>A0A1Y1HRA0_KLENI</name>
<dbReference type="EMBL" id="DF237021">
    <property type="protein sequence ID" value="GAQ81150.1"/>
    <property type="molecule type" value="Genomic_DNA"/>
</dbReference>
<reference evidence="9 10" key="1">
    <citation type="journal article" date="2014" name="Nat. Commun.">
        <title>Klebsormidium flaccidum genome reveals primary factors for plant terrestrial adaptation.</title>
        <authorList>
            <person name="Hori K."/>
            <person name="Maruyama F."/>
            <person name="Fujisawa T."/>
            <person name="Togashi T."/>
            <person name="Yamamoto N."/>
            <person name="Seo M."/>
            <person name="Sato S."/>
            <person name="Yamada T."/>
            <person name="Mori H."/>
            <person name="Tajima N."/>
            <person name="Moriyama T."/>
            <person name="Ikeuchi M."/>
            <person name="Watanabe M."/>
            <person name="Wada H."/>
            <person name="Kobayashi K."/>
            <person name="Saito M."/>
            <person name="Masuda T."/>
            <person name="Sasaki-Sekimoto Y."/>
            <person name="Mashiguchi K."/>
            <person name="Awai K."/>
            <person name="Shimojima M."/>
            <person name="Masuda S."/>
            <person name="Iwai M."/>
            <person name="Nobusawa T."/>
            <person name="Narise T."/>
            <person name="Kondo S."/>
            <person name="Saito H."/>
            <person name="Sato R."/>
            <person name="Murakawa M."/>
            <person name="Ihara Y."/>
            <person name="Oshima-Yamada Y."/>
            <person name="Ohtaka K."/>
            <person name="Satoh M."/>
            <person name="Sonobe K."/>
            <person name="Ishii M."/>
            <person name="Ohtani R."/>
            <person name="Kanamori-Sato M."/>
            <person name="Honoki R."/>
            <person name="Miyazaki D."/>
            <person name="Mochizuki H."/>
            <person name="Umetsu J."/>
            <person name="Higashi K."/>
            <person name="Shibata D."/>
            <person name="Kamiya Y."/>
            <person name="Sato N."/>
            <person name="Nakamura Y."/>
            <person name="Tabata S."/>
            <person name="Ida S."/>
            <person name="Kurokawa K."/>
            <person name="Ohta H."/>
        </authorList>
    </citation>
    <scope>NUCLEOTIDE SEQUENCE [LARGE SCALE GENOMIC DNA]</scope>
    <source>
        <strain evidence="9 10">NIES-2285</strain>
    </source>
</reference>
<feature type="region of interest" description="Disordered" evidence="7">
    <location>
        <begin position="418"/>
        <end position="506"/>
    </location>
</feature>
<dbReference type="AlphaFoldDB" id="A0A1Y1HRA0"/>
<dbReference type="Proteomes" id="UP000054558">
    <property type="component" value="Unassembled WGS sequence"/>
</dbReference>
<dbReference type="SUPFAM" id="SSF54171">
    <property type="entry name" value="DNA-binding domain"/>
    <property type="match status" value="1"/>
</dbReference>
<evidence type="ECO:0000256" key="2">
    <source>
        <dbReference type="ARBA" id="ARBA00023015"/>
    </source>
</evidence>
<feature type="coiled-coil region" evidence="6">
    <location>
        <begin position="625"/>
        <end position="684"/>
    </location>
</feature>
<evidence type="ECO:0000259" key="8">
    <source>
        <dbReference type="PROSITE" id="PS50982"/>
    </source>
</evidence>
<keyword evidence="3" id="KW-0238">DNA-binding</keyword>
<feature type="region of interest" description="Disordered" evidence="7">
    <location>
        <begin position="523"/>
        <end position="597"/>
    </location>
</feature>
<keyword evidence="6" id="KW-0175">Coiled coil</keyword>
<sequence>MENAADLEPGLDGVNVAVMEEHYFAGAVQGQFTPASQADGANATTAPDLPNQGPLFPAGDESLHTPAASPQEEFHPALDEQEFEQEFNAAFTDHVAFHDLQPGTDAQGIGVGGYTDHMGDFGDGKAEQGHEGELDDGGAEAVPEFEQGVARGTMGVGWPFAPAGWQWRVAPRSRLLASGHYADVHRTPPNGRELHSMKQVERYLREELGLSEGEVQKCMDFEARIPATRDIIEAERAKTPGKKAKSAPNASLSKQEQADEETEDEGAVITPQNVVYEEEEDEEEAEDESVEYMLDEFLKSPENWASIGWRLRGPEGRNQQKRLLAEARARDESPEKSLKRLKLRVLKFPAFLRSEELEALPHSLLTLVTLVMTEGVVYEAKSRRMLNGELVLIVREQLTKHQKAAGLDELGVPIRPREKKVKKENRQVQTDDVVAIKKRKHRPSGEEEPDSKRKRKSLNDLPEKPAKGEPHLVNRVIQLKPSLSGLSVEVDGEDPEEETVEQPMPRLLTPEATTDALNAALEAAAETPTGAQPEPFAEQAGPAFGSPLFFADQSLGEEACQAEGTAQQSQQEAAAPMDVLVSHEPPPAAPAPPPVKSAPMTVEQLEIIIYRKKLVKLERKRRGWAQAFEQKLATYRKKREELEGQLEKRRADQEAQKIQVVEDTERLREARAAALQEMKALQAAASLSDIAEQELEKRGAWEPIYTAAVDEVKKAKKKAWEEVKKGVGEVKKSNLEQMRKKVDAYKQLGMALPQAEIDQEREQYTAEITEMQAKLEAQKVLLDAEVADLEQKMAAAKAAYNDYKAQHKKLEREESRLQQLLQEPIP</sequence>
<feature type="compositionally biased region" description="Basic and acidic residues" evidence="7">
    <location>
        <begin position="457"/>
        <end position="472"/>
    </location>
</feature>
<dbReference type="GO" id="GO:0003677">
    <property type="term" value="F:DNA binding"/>
    <property type="evidence" value="ECO:0007669"/>
    <property type="project" value="UniProtKB-KW"/>
</dbReference>
<evidence type="ECO:0000313" key="9">
    <source>
        <dbReference type="EMBL" id="GAQ81150.1"/>
    </source>
</evidence>
<organism evidence="9 10">
    <name type="scientific">Klebsormidium nitens</name>
    <name type="common">Green alga</name>
    <name type="synonym">Ulothrix nitens</name>
    <dbReference type="NCBI Taxonomy" id="105231"/>
    <lineage>
        <taxon>Eukaryota</taxon>
        <taxon>Viridiplantae</taxon>
        <taxon>Streptophyta</taxon>
        <taxon>Klebsormidiophyceae</taxon>
        <taxon>Klebsormidiales</taxon>
        <taxon>Klebsormidiaceae</taxon>
        <taxon>Klebsormidium</taxon>
    </lineage>
</organism>
<protein>
    <recommendedName>
        <fullName evidence="8">MBD domain-containing protein</fullName>
    </recommendedName>
</protein>
<evidence type="ECO:0000256" key="4">
    <source>
        <dbReference type="ARBA" id="ARBA00023163"/>
    </source>
</evidence>
<evidence type="ECO:0000256" key="1">
    <source>
        <dbReference type="ARBA" id="ARBA00004123"/>
    </source>
</evidence>
<keyword evidence="5" id="KW-0539">Nucleus</keyword>
<dbReference type="PROSITE" id="PS50982">
    <property type="entry name" value="MBD"/>
    <property type="match status" value="1"/>
</dbReference>
<keyword evidence="2" id="KW-0805">Transcription regulation</keyword>
<evidence type="ECO:0000256" key="3">
    <source>
        <dbReference type="ARBA" id="ARBA00023125"/>
    </source>
</evidence>
<accession>A0A1Y1HRA0</accession>
<feature type="region of interest" description="Disordered" evidence="7">
    <location>
        <begin position="236"/>
        <end position="266"/>
    </location>
</feature>
<keyword evidence="10" id="KW-1185">Reference proteome</keyword>
<gene>
    <name evidence="9" type="ORF">KFL_000720190</name>
</gene>
<feature type="coiled-coil region" evidence="6">
    <location>
        <begin position="754"/>
        <end position="823"/>
    </location>
</feature>
<feature type="region of interest" description="Disordered" evidence="7">
    <location>
        <begin position="35"/>
        <end position="72"/>
    </location>
</feature>
<feature type="domain" description="MBD" evidence="8">
    <location>
        <begin position="151"/>
        <end position="226"/>
    </location>
</feature>
<evidence type="ECO:0000313" key="10">
    <source>
        <dbReference type="Proteomes" id="UP000054558"/>
    </source>
</evidence>
<comment type="subcellular location">
    <subcellularLocation>
        <location evidence="1">Nucleus</location>
    </subcellularLocation>
</comment>
<dbReference type="GO" id="GO:0005634">
    <property type="term" value="C:nucleus"/>
    <property type="evidence" value="ECO:0007669"/>
    <property type="project" value="UniProtKB-SubCell"/>
</dbReference>
<evidence type="ECO:0000256" key="6">
    <source>
        <dbReference type="SAM" id="Coils"/>
    </source>
</evidence>
<dbReference type="InterPro" id="IPR001739">
    <property type="entry name" value="Methyl_CpG_DNA-bd"/>
</dbReference>
<dbReference type="Gene3D" id="3.30.890.10">
    <property type="entry name" value="Methyl-cpg-binding Protein 2, Chain A"/>
    <property type="match status" value="1"/>
</dbReference>
<keyword evidence="4" id="KW-0804">Transcription</keyword>